<evidence type="ECO:0000259" key="2">
    <source>
        <dbReference type="Pfam" id="PF13817"/>
    </source>
</evidence>
<accession>A0A1M6UQQ8</accession>
<dbReference type="InterPro" id="IPR039552">
    <property type="entry name" value="IS66_C"/>
</dbReference>
<dbReference type="NCBIfam" id="NF033517">
    <property type="entry name" value="transpos_IS66"/>
    <property type="match status" value="1"/>
</dbReference>
<feature type="domain" description="Transposase IS66 central" evidence="1">
    <location>
        <begin position="2"/>
        <end position="236"/>
    </location>
</feature>
<dbReference type="InterPro" id="IPR004291">
    <property type="entry name" value="Transposase_IS66_central"/>
</dbReference>
<dbReference type="AlphaFoldDB" id="A0A1M6UQQ8"/>
<gene>
    <name evidence="3" type="ORF">SAMN05216582_11416</name>
</gene>
<evidence type="ECO:0000259" key="1">
    <source>
        <dbReference type="Pfam" id="PF03050"/>
    </source>
</evidence>
<evidence type="ECO:0000313" key="4">
    <source>
        <dbReference type="Proteomes" id="UP000184263"/>
    </source>
</evidence>
<dbReference type="Pfam" id="PF13817">
    <property type="entry name" value="DDE_Tnp_IS66_C"/>
    <property type="match status" value="1"/>
</dbReference>
<feature type="domain" description="Transposase IS66 C-terminal" evidence="2">
    <location>
        <begin position="243"/>
        <end position="284"/>
    </location>
</feature>
<sequence>MPLVDCMHAELLKQPVIHADETPVQVLNEKGRKNKTRSYMWVYTNGEFVQDGRQLRIYEYHPGRNGGFAGKFLEGYEGILQTDGYAGYEQISCKKHALCWVHARRYFVDAIPAGISQEEAAESISGQAIRKINEIFALDKDLSHKTAEERQSERLRLEKDKLEAFFKWLEGIQPKTLPKSALGKAVNYALNHRKGLSVFLQDGNIALSNNICERAIRNFTIGRKNWLFSASPKGAAASAAVYSIVETSKANGLESFRYLTYLFEKLPNINFKIHPELLEDFLPWSKEVQQNCK</sequence>
<dbReference type="Pfam" id="PF03050">
    <property type="entry name" value="DDE_Tnp_IS66"/>
    <property type="match status" value="1"/>
</dbReference>
<name>A0A1M6UQQ8_SELRU</name>
<proteinExistence type="predicted"/>
<dbReference type="Proteomes" id="UP000184263">
    <property type="component" value="Unassembled WGS sequence"/>
</dbReference>
<reference evidence="3 4" key="1">
    <citation type="submission" date="2016-11" db="EMBL/GenBank/DDBJ databases">
        <authorList>
            <person name="Jaros S."/>
            <person name="Januszkiewicz K."/>
            <person name="Wedrychowicz H."/>
        </authorList>
    </citation>
    <scope>NUCLEOTIDE SEQUENCE [LARGE SCALE GENOMIC DNA]</scope>
    <source>
        <strain evidence="3 4">HD4</strain>
    </source>
</reference>
<dbReference type="PANTHER" id="PTHR33678">
    <property type="entry name" value="BLL1576 PROTEIN"/>
    <property type="match status" value="1"/>
</dbReference>
<organism evidence="3 4">
    <name type="scientific">Selenomonas ruminantium</name>
    <dbReference type="NCBI Taxonomy" id="971"/>
    <lineage>
        <taxon>Bacteria</taxon>
        <taxon>Bacillati</taxon>
        <taxon>Bacillota</taxon>
        <taxon>Negativicutes</taxon>
        <taxon>Selenomonadales</taxon>
        <taxon>Selenomonadaceae</taxon>
        <taxon>Selenomonas</taxon>
    </lineage>
</organism>
<dbReference type="EMBL" id="FRBC01000014">
    <property type="protein sequence ID" value="SHK71525.1"/>
    <property type="molecule type" value="Genomic_DNA"/>
</dbReference>
<evidence type="ECO:0000313" key="3">
    <source>
        <dbReference type="EMBL" id="SHK71525.1"/>
    </source>
</evidence>
<protein>
    <submittedName>
        <fullName evidence="3">IS66 C-terminal element</fullName>
    </submittedName>
</protein>
<dbReference type="InterPro" id="IPR052344">
    <property type="entry name" value="Transposase-related"/>
</dbReference>